<feature type="transmembrane region" description="Helical" evidence="2">
    <location>
        <begin position="7"/>
        <end position="27"/>
    </location>
</feature>
<evidence type="ECO:0000256" key="2">
    <source>
        <dbReference type="SAM" id="Phobius"/>
    </source>
</evidence>
<dbReference type="AlphaFoldDB" id="A0A0K0FTV9"/>
<dbReference type="WBParaSite" id="SVE_1577100.1">
    <property type="protein sequence ID" value="SVE_1577100.1"/>
    <property type="gene ID" value="SVE_1577100"/>
</dbReference>
<reference evidence="3" key="1">
    <citation type="submission" date="2014-07" db="EMBL/GenBank/DDBJ databases">
        <authorList>
            <person name="Martin A.A"/>
            <person name="De Silva N."/>
        </authorList>
    </citation>
    <scope>NUCLEOTIDE SEQUENCE</scope>
</reference>
<evidence type="ECO:0000256" key="1">
    <source>
        <dbReference type="SAM" id="MobiDB-lite"/>
    </source>
</evidence>
<accession>A0A0K0FTV9</accession>
<name>A0A0K0FTV9_STRVS</name>
<keyword evidence="3" id="KW-1185">Reference proteome</keyword>
<protein>
    <submittedName>
        <fullName evidence="4">Uncharacterized protein</fullName>
    </submittedName>
</protein>
<reference evidence="4" key="2">
    <citation type="submission" date="2015-08" db="UniProtKB">
        <authorList>
            <consortium name="WormBaseParasite"/>
        </authorList>
    </citation>
    <scope>IDENTIFICATION</scope>
</reference>
<proteinExistence type="predicted"/>
<evidence type="ECO:0000313" key="3">
    <source>
        <dbReference type="Proteomes" id="UP000035680"/>
    </source>
</evidence>
<organism evidence="3 4">
    <name type="scientific">Strongyloides venezuelensis</name>
    <name type="common">Threadworm</name>
    <dbReference type="NCBI Taxonomy" id="75913"/>
    <lineage>
        <taxon>Eukaryota</taxon>
        <taxon>Metazoa</taxon>
        <taxon>Ecdysozoa</taxon>
        <taxon>Nematoda</taxon>
        <taxon>Chromadorea</taxon>
        <taxon>Rhabditida</taxon>
        <taxon>Tylenchina</taxon>
        <taxon>Panagrolaimomorpha</taxon>
        <taxon>Strongyloidoidea</taxon>
        <taxon>Strongyloididae</taxon>
        <taxon>Strongyloides</taxon>
    </lineage>
</organism>
<evidence type="ECO:0000313" key="4">
    <source>
        <dbReference type="WBParaSite" id="SVE_1577100.1"/>
    </source>
</evidence>
<feature type="region of interest" description="Disordered" evidence="1">
    <location>
        <begin position="55"/>
        <end position="101"/>
    </location>
</feature>
<keyword evidence="2" id="KW-0812">Transmembrane</keyword>
<dbReference type="Proteomes" id="UP000035680">
    <property type="component" value="Unassembled WGS sequence"/>
</dbReference>
<keyword evidence="2" id="KW-0472">Membrane</keyword>
<keyword evidence="2" id="KW-1133">Transmembrane helix</keyword>
<sequence>MIFNTKYFSLTIIAIKVLLLISNNFIYGSPLEKGTNLMDNDNVKINKRDSSFKITAGSENKEEREKKAAKKKPSVLKITTKDSKPSKNTNKTIDNQKSKLI</sequence>